<evidence type="ECO:0000313" key="1">
    <source>
        <dbReference type="EMBL" id="QHT97115.1"/>
    </source>
</evidence>
<dbReference type="EMBL" id="MN740272">
    <property type="protein sequence ID" value="QHT97115.1"/>
    <property type="molecule type" value="Genomic_DNA"/>
</dbReference>
<dbReference type="InterPro" id="IPR038765">
    <property type="entry name" value="Papain-like_cys_pep_sf"/>
</dbReference>
<evidence type="ECO:0008006" key="2">
    <source>
        <dbReference type="Google" id="ProtNLM"/>
    </source>
</evidence>
<proteinExistence type="predicted"/>
<reference evidence="1" key="1">
    <citation type="journal article" date="2020" name="Nature">
        <title>Giant virus diversity and host interactions through global metagenomics.</title>
        <authorList>
            <person name="Schulz F."/>
            <person name="Roux S."/>
            <person name="Paez-Espino D."/>
            <person name="Jungbluth S."/>
            <person name="Walsh D.A."/>
            <person name="Denef V.J."/>
            <person name="McMahon K.D."/>
            <person name="Konstantinidis K.T."/>
            <person name="Eloe-Fadrosh E.A."/>
            <person name="Kyrpides N.C."/>
            <person name="Woyke T."/>
        </authorList>
    </citation>
    <scope>NUCLEOTIDE SEQUENCE</scope>
    <source>
        <strain evidence="1">GVMAG-M-3300024510-1</strain>
    </source>
</reference>
<dbReference type="AlphaFoldDB" id="A0A6C0IXF2"/>
<sequence length="197" mass="22620">MLQTFDVLLFEGKDWWPSRALEDLCDSPYCHVAIALVDPLYLGDDLHGEFIIESGEESTPGEETGGRLRWGVQIQRVSDAVDKYPGKVFRRRFHWANEPPSDVEKKLVELWSKTKNAPYDVNPIDLLEARFGLDFRSRHTDEFVCSTFAAFLLTTIGVLPEECNWDTLAPFDFAFNGRIDTLMKTHGVAYYDNVVYF</sequence>
<protein>
    <recommendedName>
        <fullName evidence="2">Peptidase</fullName>
    </recommendedName>
</protein>
<dbReference type="Gene3D" id="3.90.1720.10">
    <property type="entry name" value="endopeptidase domain like (from Nostoc punctiforme)"/>
    <property type="match status" value="1"/>
</dbReference>
<organism evidence="1">
    <name type="scientific">viral metagenome</name>
    <dbReference type="NCBI Taxonomy" id="1070528"/>
    <lineage>
        <taxon>unclassified sequences</taxon>
        <taxon>metagenomes</taxon>
        <taxon>organismal metagenomes</taxon>
    </lineage>
</organism>
<accession>A0A6C0IXF2</accession>
<dbReference type="SUPFAM" id="SSF54001">
    <property type="entry name" value="Cysteine proteinases"/>
    <property type="match status" value="1"/>
</dbReference>
<name>A0A6C0IXF2_9ZZZZ</name>